<dbReference type="SUPFAM" id="SSF56176">
    <property type="entry name" value="FAD-binding/transporter-associated domain-like"/>
    <property type="match status" value="1"/>
</dbReference>
<dbReference type="InterPro" id="IPR016169">
    <property type="entry name" value="FAD-bd_PCMH_sub2"/>
</dbReference>
<feature type="domain" description="FAD-binding PCMH-type" evidence="2">
    <location>
        <begin position="1"/>
        <end position="221"/>
    </location>
</feature>
<dbReference type="OrthoDB" id="9814706at2"/>
<organism evidence="3 4">
    <name type="scientific">Kineosphaera limosa NBRC 100340</name>
    <dbReference type="NCBI Taxonomy" id="1184609"/>
    <lineage>
        <taxon>Bacteria</taxon>
        <taxon>Bacillati</taxon>
        <taxon>Actinomycetota</taxon>
        <taxon>Actinomycetes</taxon>
        <taxon>Micrococcales</taxon>
        <taxon>Dermatophilaceae</taxon>
        <taxon>Kineosphaera</taxon>
    </lineage>
</organism>
<dbReference type="AlphaFoldDB" id="K6WXS1"/>
<gene>
    <name evidence="3" type="ORF">KILIM_051_00190</name>
</gene>
<dbReference type="InterPro" id="IPR036683">
    <property type="entry name" value="CO_DH_flav_C_dom_sf"/>
</dbReference>
<evidence type="ECO:0000313" key="4">
    <source>
        <dbReference type="Proteomes" id="UP000008366"/>
    </source>
</evidence>
<dbReference type="InterPro" id="IPR051312">
    <property type="entry name" value="Diverse_Substr_Oxidored"/>
</dbReference>
<dbReference type="InterPro" id="IPR005107">
    <property type="entry name" value="CO_DH_flav_C"/>
</dbReference>
<reference evidence="3 4" key="1">
    <citation type="submission" date="2012-08" db="EMBL/GenBank/DDBJ databases">
        <title>Whole genome shotgun sequence of Kineosphaera limosa NBRC 100340.</title>
        <authorList>
            <person name="Yoshida I."/>
            <person name="Isaki S."/>
            <person name="Hosoyama A."/>
            <person name="Tsuchikane K."/>
            <person name="Katsumata H."/>
            <person name="Ando Y."/>
            <person name="Ohji S."/>
            <person name="Hamada M."/>
            <person name="Tamura T."/>
            <person name="Yamazoe A."/>
            <person name="Yamazaki S."/>
            <person name="Fujita N."/>
        </authorList>
    </citation>
    <scope>NUCLEOTIDE SEQUENCE [LARGE SCALE GENOMIC DNA]</scope>
    <source>
        <strain evidence="3 4">NBRC 100340</strain>
    </source>
</reference>
<sequence length="330" mass="35002">MRTFEYVRAQSVGEAVEALSADPQASYLAGGTNLVDHLKLGVATPSRIVDISGLPLDEIEETEGGLRVGATVSNAALAADERVRRDYPVLARAILAGASGQLRNQASTGGNLFQRTRCTSFQDVSMACNKRTPGVGCSALHSYAGQNALFGGSAHCVAVYPSDMATALAALDAHVVVVDAAGERRVPLLDLHRRPGDSPERDTTLTHGQLVTAVELGRPAPRSAYRKVRDRASYAFALVSVAVVLRDDGPRIAWGGVATTPWRAGLAEEALRHASLDAPLDAPLDEALVRRAVDSDLAAAAPNEHNAYKVDLLRDVTTRLVLDLAGQEQR</sequence>
<evidence type="ECO:0000313" key="3">
    <source>
        <dbReference type="EMBL" id="GAB96877.1"/>
    </source>
</evidence>
<comment type="caution">
    <text evidence="3">The sequence shown here is derived from an EMBL/GenBank/DDBJ whole genome shotgun (WGS) entry which is preliminary data.</text>
</comment>
<dbReference type="Gene3D" id="3.30.43.10">
    <property type="entry name" value="Uridine Diphospho-n-acetylenolpyruvylglucosamine Reductase, domain 2"/>
    <property type="match status" value="1"/>
</dbReference>
<dbReference type="Gene3D" id="3.30.390.50">
    <property type="entry name" value="CO dehydrogenase flavoprotein, C-terminal domain"/>
    <property type="match status" value="1"/>
</dbReference>
<dbReference type="InterPro" id="IPR036318">
    <property type="entry name" value="FAD-bd_PCMH-like_sf"/>
</dbReference>
<dbReference type="InterPro" id="IPR002346">
    <property type="entry name" value="Mopterin_DH_FAD-bd"/>
</dbReference>
<dbReference type="PANTHER" id="PTHR42659">
    <property type="entry name" value="XANTHINE DEHYDROGENASE SUBUNIT C-RELATED"/>
    <property type="match status" value="1"/>
</dbReference>
<dbReference type="RefSeq" id="WP_006593409.1">
    <property type="nucleotide sequence ID" value="NZ_BAHD01000051.1"/>
</dbReference>
<dbReference type="Pfam" id="PF00941">
    <property type="entry name" value="FAD_binding_5"/>
    <property type="match status" value="1"/>
</dbReference>
<dbReference type="PANTHER" id="PTHR42659:SF1">
    <property type="entry name" value="OXIDOREDUCTASE"/>
    <property type="match status" value="1"/>
</dbReference>
<evidence type="ECO:0000256" key="1">
    <source>
        <dbReference type="ARBA" id="ARBA00023002"/>
    </source>
</evidence>
<dbReference type="SUPFAM" id="SSF55447">
    <property type="entry name" value="CO dehydrogenase flavoprotein C-terminal domain-like"/>
    <property type="match status" value="1"/>
</dbReference>
<proteinExistence type="predicted"/>
<dbReference type="GO" id="GO:0071949">
    <property type="term" value="F:FAD binding"/>
    <property type="evidence" value="ECO:0007669"/>
    <property type="project" value="InterPro"/>
</dbReference>
<dbReference type="InterPro" id="IPR016166">
    <property type="entry name" value="FAD-bd_PCMH"/>
</dbReference>
<dbReference type="GO" id="GO:0016491">
    <property type="term" value="F:oxidoreductase activity"/>
    <property type="evidence" value="ECO:0007669"/>
    <property type="project" value="UniProtKB-KW"/>
</dbReference>
<keyword evidence="4" id="KW-1185">Reference proteome</keyword>
<dbReference type="STRING" id="1184609.KILIM_051_00190"/>
<dbReference type="Pfam" id="PF03450">
    <property type="entry name" value="CO_deh_flav_C"/>
    <property type="match status" value="1"/>
</dbReference>
<dbReference type="PROSITE" id="PS51387">
    <property type="entry name" value="FAD_PCMH"/>
    <property type="match status" value="1"/>
</dbReference>
<dbReference type="SMART" id="SM01092">
    <property type="entry name" value="CO_deh_flav_C"/>
    <property type="match status" value="1"/>
</dbReference>
<name>K6WXS1_9MICO</name>
<accession>K6WXS1</accession>
<keyword evidence="1" id="KW-0560">Oxidoreductase</keyword>
<dbReference type="eggNOG" id="COG1319">
    <property type="taxonomic scope" value="Bacteria"/>
</dbReference>
<evidence type="ECO:0000259" key="2">
    <source>
        <dbReference type="PROSITE" id="PS51387"/>
    </source>
</evidence>
<dbReference type="EMBL" id="BAHD01000051">
    <property type="protein sequence ID" value="GAB96877.1"/>
    <property type="molecule type" value="Genomic_DNA"/>
</dbReference>
<dbReference type="Gene3D" id="3.30.465.10">
    <property type="match status" value="2"/>
</dbReference>
<dbReference type="InterPro" id="IPR016167">
    <property type="entry name" value="FAD-bd_PCMH_sub1"/>
</dbReference>
<protein>
    <submittedName>
        <fullName evidence="3">Putative oxidoreductase FAD-binding subunit</fullName>
    </submittedName>
</protein>
<dbReference type="Proteomes" id="UP000008366">
    <property type="component" value="Unassembled WGS sequence"/>
</dbReference>